<reference evidence="6 8" key="1">
    <citation type="journal article" date="2014" name="Genome Announc.">
        <title>Draft Genome Sequence of Xylella fastidiosa Pear Leaf Scorch Strain in Taiwan.</title>
        <authorList>
            <person name="Su C.C."/>
            <person name="Deng W.L."/>
            <person name="Jan F.J."/>
            <person name="Chang C.J."/>
            <person name="Huang H."/>
            <person name="Chen J."/>
        </authorList>
    </citation>
    <scope>NUCLEOTIDE SEQUENCE [LARGE SCALE GENOMIC DNA]</scope>
    <source>
        <strain evidence="6 8">PLS229</strain>
    </source>
</reference>
<dbReference type="Proteomes" id="UP001430701">
    <property type="component" value="Unassembled WGS sequence"/>
</dbReference>
<dbReference type="PANTHER" id="PTHR34984">
    <property type="entry name" value="CARBON STORAGE REGULATOR"/>
    <property type="match status" value="1"/>
</dbReference>
<dbReference type="KEGG" id="xtw:AB672_00530"/>
<dbReference type="STRING" id="1444770.AF72_09540"/>
<dbReference type="PATRIC" id="fig|1444770.3.peg.2259"/>
<dbReference type="GO" id="GO:0005829">
    <property type="term" value="C:cytosol"/>
    <property type="evidence" value="ECO:0007669"/>
    <property type="project" value="TreeGrafter"/>
</dbReference>
<dbReference type="Pfam" id="PF02599">
    <property type="entry name" value="CsrA"/>
    <property type="match status" value="1"/>
</dbReference>
<dbReference type="PANTHER" id="PTHR34984:SF1">
    <property type="entry name" value="CARBON STORAGE REGULATOR"/>
    <property type="match status" value="1"/>
</dbReference>
<evidence type="ECO:0000313" key="9">
    <source>
        <dbReference type="Proteomes" id="UP001430701"/>
    </source>
</evidence>
<organism evidence="6 8">
    <name type="scientific">Xylella taiwanensis</name>
    <dbReference type="NCBI Taxonomy" id="1444770"/>
    <lineage>
        <taxon>Bacteria</taxon>
        <taxon>Pseudomonadati</taxon>
        <taxon>Pseudomonadota</taxon>
        <taxon>Gammaproteobacteria</taxon>
        <taxon>Lysobacterales</taxon>
        <taxon>Lysobacteraceae</taxon>
        <taxon>Xylella</taxon>
    </lineage>
</organism>
<dbReference type="NCBIfam" id="TIGR00202">
    <property type="entry name" value="csrA"/>
    <property type="match status" value="1"/>
</dbReference>
<keyword evidence="9" id="KW-1185">Reference proteome</keyword>
<dbReference type="RefSeq" id="WP_038271798.1">
    <property type="nucleotide sequence ID" value="NZ_CP053627.1"/>
</dbReference>
<dbReference type="NCBIfam" id="NF002469">
    <property type="entry name" value="PRK01712.1"/>
    <property type="match status" value="1"/>
</dbReference>
<protein>
    <recommendedName>
        <fullName evidence="5">Translational regulator CsrA</fullName>
    </recommendedName>
    <alternativeName>
        <fullName evidence="5">Carbon storage regulator</fullName>
    </alternativeName>
</protein>
<evidence type="ECO:0000256" key="1">
    <source>
        <dbReference type="ARBA" id="ARBA00022490"/>
    </source>
</evidence>
<dbReference type="InterPro" id="IPR003751">
    <property type="entry name" value="CsrA"/>
</dbReference>
<evidence type="ECO:0000256" key="2">
    <source>
        <dbReference type="ARBA" id="ARBA00022845"/>
    </source>
</evidence>
<keyword evidence="3 5" id="KW-0694">RNA-binding</keyword>
<dbReference type="eggNOG" id="COG1551">
    <property type="taxonomic scope" value="Bacteria"/>
</dbReference>
<evidence type="ECO:0000313" key="8">
    <source>
        <dbReference type="Proteomes" id="UP000020406"/>
    </source>
</evidence>
<dbReference type="GO" id="GO:0048027">
    <property type="term" value="F:mRNA 5'-UTR binding"/>
    <property type="evidence" value="ECO:0007669"/>
    <property type="project" value="UniProtKB-UniRule"/>
</dbReference>
<dbReference type="Gene3D" id="2.60.40.4380">
    <property type="entry name" value="Translational regulator CsrA"/>
    <property type="match status" value="1"/>
</dbReference>
<keyword evidence="5" id="KW-0678">Repressor</keyword>
<evidence type="ECO:0000313" key="6">
    <source>
        <dbReference type="EMBL" id="EWS77643.1"/>
    </source>
</evidence>
<accession>Z9JI19</accession>
<evidence type="ECO:0000256" key="4">
    <source>
        <dbReference type="ARBA" id="ARBA00023159"/>
    </source>
</evidence>
<keyword evidence="4 5" id="KW-0010">Activator</keyword>
<dbReference type="AlphaFoldDB" id="Z9JI19"/>
<comment type="subunit">
    <text evidence="5">Homodimer; the beta-strands of each monomer intercalate to form a hydrophobic core, while the alpha-helices form wings that extend away from the core.</text>
</comment>
<comment type="function">
    <text evidence="5">A key translational regulator that binds mRNA to regulate translation initiation and/or mRNA stability. Mediates global changes in gene expression, shifting from rapid growth to stress survival by linking envelope stress, the stringent response and the catabolite repression systems. Usually binds in the 5'-UTR; binding at or near the Shine-Dalgarno sequence prevents ribosome-binding, repressing translation, binding elsewhere in the 5'-UTR can activate translation and/or stabilize the mRNA. Its function is antagonized by small RNA(s).</text>
</comment>
<name>Z9JI19_9GAMM</name>
<dbReference type="EMBL" id="JDSQ01000016">
    <property type="protein sequence ID" value="EWS77643.1"/>
    <property type="molecule type" value="Genomic_DNA"/>
</dbReference>
<comment type="caution">
    <text evidence="6">The sequence shown here is derived from an EMBL/GenBank/DDBJ whole genome shotgun (WGS) entry which is preliminary data.</text>
</comment>
<dbReference type="SUPFAM" id="SSF117130">
    <property type="entry name" value="CsrA-like"/>
    <property type="match status" value="1"/>
</dbReference>
<evidence type="ECO:0000256" key="5">
    <source>
        <dbReference type="HAMAP-Rule" id="MF_00167"/>
    </source>
</evidence>
<dbReference type="GO" id="GO:0045948">
    <property type="term" value="P:positive regulation of translational initiation"/>
    <property type="evidence" value="ECO:0007669"/>
    <property type="project" value="UniProtKB-UniRule"/>
</dbReference>
<evidence type="ECO:0000313" key="7">
    <source>
        <dbReference type="EMBL" id="MCD8472895.1"/>
    </source>
</evidence>
<dbReference type="OrthoDB" id="9809061at2"/>
<keyword evidence="2 5" id="KW-0810">Translation regulation</keyword>
<dbReference type="GeneID" id="68899763"/>
<dbReference type="GO" id="GO:0045947">
    <property type="term" value="P:negative regulation of translational initiation"/>
    <property type="evidence" value="ECO:0007669"/>
    <property type="project" value="UniProtKB-UniRule"/>
</dbReference>
<dbReference type="GO" id="GO:0006109">
    <property type="term" value="P:regulation of carbohydrate metabolic process"/>
    <property type="evidence" value="ECO:0007669"/>
    <property type="project" value="UniProtKB-UniRule"/>
</dbReference>
<evidence type="ECO:0000256" key="3">
    <source>
        <dbReference type="ARBA" id="ARBA00022884"/>
    </source>
</evidence>
<dbReference type="EMBL" id="JAJPPU010000002">
    <property type="protein sequence ID" value="MCD8472895.1"/>
    <property type="molecule type" value="Genomic_DNA"/>
</dbReference>
<dbReference type="Proteomes" id="UP000020406">
    <property type="component" value="Unassembled WGS sequence"/>
</dbReference>
<dbReference type="InterPro" id="IPR036107">
    <property type="entry name" value="CsrA_sf"/>
</dbReference>
<dbReference type="GO" id="GO:0006402">
    <property type="term" value="P:mRNA catabolic process"/>
    <property type="evidence" value="ECO:0007669"/>
    <property type="project" value="InterPro"/>
</dbReference>
<comment type="subcellular location">
    <subcellularLocation>
        <location evidence="5">Cytoplasm</location>
    </subcellularLocation>
</comment>
<sequence>MLILTRRSGETLMIGDQVTVTVLGVKGNQVRVGISAPKHVAVHREEIYNRIQRGDELECSSGTRGNNGSSL</sequence>
<proteinExistence type="inferred from homology"/>
<comment type="similarity">
    <text evidence="5">Belongs to the CsrA/RsmA family.</text>
</comment>
<dbReference type="HAMAP" id="MF_00167">
    <property type="entry name" value="CsrA"/>
    <property type="match status" value="1"/>
</dbReference>
<gene>
    <name evidence="5 7" type="primary">csrA</name>
    <name evidence="6" type="ORF">AF72_09540</name>
    <name evidence="7" type="ORF">LPH55_05295</name>
</gene>
<reference evidence="7" key="2">
    <citation type="submission" date="2021-11" db="EMBL/GenBank/DDBJ databases">
        <title>Genome sequence of Xylella taiwanensis PLS432.</title>
        <authorList>
            <person name="Weng L.-W."/>
            <person name="Su C.-C."/>
            <person name="Tsai C.-W."/>
            <person name="Kuo C.-H."/>
        </authorList>
    </citation>
    <scope>NUCLEOTIDE SEQUENCE</scope>
    <source>
        <strain evidence="7">PLS432</strain>
    </source>
</reference>
<dbReference type="FunFam" id="2.60.40.4380:FF:000001">
    <property type="entry name" value="Translational regulator CsrA"/>
    <property type="match status" value="1"/>
</dbReference>
<keyword evidence="1 5" id="KW-0963">Cytoplasm</keyword>